<gene>
    <name evidence="2" type="ORF">Vretifemale_8991</name>
    <name evidence="3" type="ORF">Vretimale_12360</name>
</gene>
<keyword evidence="1" id="KW-0472">Membrane</keyword>
<keyword evidence="1" id="KW-0812">Transmembrane</keyword>
<dbReference type="Proteomes" id="UP000747110">
    <property type="component" value="Unassembled WGS sequence"/>
</dbReference>
<organism evidence="3 4">
    <name type="scientific">Volvox reticuliferus</name>
    <dbReference type="NCBI Taxonomy" id="1737510"/>
    <lineage>
        <taxon>Eukaryota</taxon>
        <taxon>Viridiplantae</taxon>
        <taxon>Chlorophyta</taxon>
        <taxon>core chlorophytes</taxon>
        <taxon>Chlorophyceae</taxon>
        <taxon>CS clade</taxon>
        <taxon>Chlamydomonadales</taxon>
        <taxon>Volvocaceae</taxon>
        <taxon>Volvox</taxon>
    </lineage>
</organism>
<keyword evidence="5" id="KW-1185">Reference proteome</keyword>
<evidence type="ECO:0000256" key="1">
    <source>
        <dbReference type="SAM" id="Phobius"/>
    </source>
</evidence>
<comment type="caution">
    <text evidence="3">The sequence shown here is derived from an EMBL/GenBank/DDBJ whole genome shotgun (WGS) entry which is preliminary data.</text>
</comment>
<evidence type="ECO:0000313" key="2">
    <source>
        <dbReference type="EMBL" id="GIL79708.1"/>
    </source>
</evidence>
<accession>A0A8J4GK16</accession>
<proteinExistence type="predicted"/>
<keyword evidence="1" id="KW-1133">Transmembrane helix</keyword>
<dbReference type="AlphaFoldDB" id="A0A8J4GK16"/>
<name>A0A8J4GK16_9CHLO</name>
<reference evidence="3" key="1">
    <citation type="journal article" date="2021" name="Proc. Natl. Acad. Sci. U.S.A.">
        <title>Three genomes in the algal genus Volvox reveal the fate of a haploid sex-determining region after a transition to homothallism.</title>
        <authorList>
            <person name="Yamamoto K."/>
            <person name="Hamaji T."/>
            <person name="Kawai-Toyooka H."/>
            <person name="Matsuzaki R."/>
            <person name="Takahashi F."/>
            <person name="Nishimura Y."/>
            <person name="Kawachi M."/>
            <person name="Noguchi H."/>
            <person name="Minakuchi Y."/>
            <person name="Umen J.G."/>
            <person name="Toyoda A."/>
            <person name="Nozaki H."/>
        </authorList>
    </citation>
    <scope>NUCLEOTIDE SEQUENCE</scope>
    <source>
        <strain evidence="3">NIES-3785</strain>
        <strain evidence="2">NIES-3786</strain>
    </source>
</reference>
<feature type="transmembrane region" description="Helical" evidence="1">
    <location>
        <begin position="143"/>
        <end position="162"/>
    </location>
</feature>
<dbReference type="EMBL" id="BNCQ01000027">
    <property type="protein sequence ID" value="GIM08318.1"/>
    <property type="molecule type" value="Genomic_DNA"/>
</dbReference>
<evidence type="ECO:0000313" key="5">
    <source>
        <dbReference type="Proteomes" id="UP000747110"/>
    </source>
</evidence>
<dbReference type="Proteomes" id="UP000722791">
    <property type="component" value="Unassembled WGS sequence"/>
</dbReference>
<dbReference type="EMBL" id="BNCP01000016">
    <property type="protein sequence ID" value="GIL79708.1"/>
    <property type="molecule type" value="Genomic_DNA"/>
</dbReference>
<evidence type="ECO:0000313" key="4">
    <source>
        <dbReference type="Proteomes" id="UP000722791"/>
    </source>
</evidence>
<feature type="transmembrane region" description="Helical" evidence="1">
    <location>
        <begin position="12"/>
        <end position="36"/>
    </location>
</feature>
<sequence>MGCFSSMCRKLVVGILSLLKVGISIAIIIIVAIHLYKTDITWRKGDLPEVKPTCLMMGSVKGSSVCEYTFAVCGVSMLLSLMTSVLMCITCDLCGLGSWIEFGVAGLQTAWWVVAAIVISKNVRDSNNYQGVGLPNEGWRDAVAVMSWASAAASFLCALIFLCQACKCLAKACSCCCGGDDSSHGGKRNSV</sequence>
<protein>
    <submittedName>
        <fullName evidence="3">Uncharacterized protein</fullName>
    </submittedName>
</protein>
<feature type="transmembrane region" description="Helical" evidence="1">
    <location>
        <begin position="102"/>
        <end position="123"/>
    </location>
</feature>
<feature type="transmembrane region" description="Helical" evidence="1">
    <location>
        <begin position="68"/>
        <end position="90"/>
    </location>
</feature>
<evidence type="ECO:0000313" key="3">
    <source>
        <dbReference type="EMBL" id="GIM08318.1"/>
    </source>
</evidence>
<dbReference type="OrthoDB" id="539485at2759"/>